<dbReference type="InterPro" id="IPR001764">
    <property type="entry name" value="Glyco_hydro_3_N"/>
</dbReference>
<evidence type="ECO:0000256" key="9">
    <source>
        <dbReference type="ARBA" id="ARBA00023180"/>
    </source>
</evidence>
<dbReference type="AlphaFoldDB" id="A0A0F7SLV1"/>
<protein>
    <recommendedName>
        <fullName evidence="14">Probable beta-glucosidase G</fullName>
        <ecNumber evidence="5">3.2.1.21</ecNumber>
    </recommendedName>
    <alternativeName>
        <fullName evidence="15">Beta-D-glucoside glucohydrolase G</fullName>
    </alternativeName>
    <alternativeName>
        <fullName evidence="16">Cellobiase G</fullName>
    </alternativeName>
    <alternativeName>
        <fullName evidence="17">Gentiobiase G</fullName>
    </alternativeName>
</protein>
<dbReference type="InterPro" id="IPR002772">
    <property type="entry name" value="Glyco_hydro_3_C"/>
</dbReference>
<comment type="pathway">
    <text evidence="3">Glycan metabolism; cellulose degradation.</text>
</comment>
<dbReference type="Pfam" id="PF00933">
    <property type="entry name" value="Glyco_hydro_3"/>
    <property type="match status" value="1"/>
</dbReference>
<dbReference type="InterPro" id="IPR036962">
    <property type="entry name" value="Glyco_hydro_3_N_sf"/>
</dbReference>
<keyword evidence="9" id="KW-0325">Glycoprotein</keyword>
<evidence type="ECO:0000256" key="7">
    <source>
        <dbReference type="ARBA" id="ARBA00022729"/>
    </source>
</evidence>
<evidence type="ECO:0000256" key="6">
    <source>
        <dbReference type="ARBA" id="ARBA00022525"/>
    </source>
</evidence>
<dbReference type="Gene3D" id="3.20.20.300">
    <property type="entry name" value="Glycoside hydrolase, family 3, N-terminal domain"/>
    <property type="match status" value="1"/>
</dbReference>
<dbReference type="InterPro" id="IPR036881">
    <property type="entry name" value="Glyco_hydro_3_C_sf"/>
</dbReference>
<evidence type="ECO:0000256" key="8">
    <source>
        <dbReference type="ARBA" id="ARBA00022801"/>
    </source>
</evidence>
<evidence type="ECO:0000259" key="19">
    <source>
        <dbReference type="SMART" id="SM01217"/>
    </source>
</evidence>
<evidence type="ECO:0000256" key="3">
    <source>
        <dbReference type="ARBA" id="ARBA00004987"/>
    </source>
</evidence>
<keyword evidence="6" id="KW-0964">Secreted</keyword>
<reference evidence="20" key="1">
    <citation type="submission" date="2014-08" db="EMBL/GenBank/DDBJ databases">
        <authorList>
            <person name="Sharma Rahul"/>
            <person name="Thines Marco"/>
        </authorList>
    </citation>
    <scope>NUCLEOTIDE SEQUENCE</scope>
</reference>
<evidence type="ECO:0000256" key="4">
    <source>
        <dbReference type="ARBA" id="ARBA00005336"/>
    </source>
</evidence>
<dbReference type="SMART" id="SM01217">
    <property type="entry name" value="Fn3_like"/>
    <property type="match status" value="1"/>
</dbReference>
<accession>A0A0F7SLV1</accession>
<feature type="chain" id="PRO_5002522366" description="Probable beta-glucosidase G" evidence="18">
    <location>
        <begin position="19"/>
        <end position="812"/>
    </location>
</feature>
<evidence type="ECO:0000256" key="17">
    <source>
        <dbReference type="ARBA" id="ARBA00041808"/>
    </source>
</evidence>
<comment type="function">
    <text evidence="13">Beta-glucosidases are one of a number of cellulolytic enzymes involved in the degradation of cellulosic biomass. Catalyzes the last step releasing glucose from the inhibitory cellobiose.</text>
</comment>
<dbReference type="Gene3D" id="2.60.40.10">
    <property type="entry name" value="Immunoglobulins"/>
    <property type="match status" value="1"/>
</dbReference>
<evidence type="ECO:0000256" key="12">
    <source>
        <dbReference type="ARBA" id="ARBA00023326"/>
    </source>
</evidence>
<dbReference type="EC" id="3.2.1.21" evidence="5"/>
<dbReference type="EMBL" id="LN483124">
    <property type="protein sequence ID" value="CED82386.1"/>
    <property type="molecule type" value="Genomic_DNA"/>
</dbReference>
<dbReference type="PRINTS" id="PR00133">
    <property type="entry name" value="GLHYDRLASE3"/>
</dbReference>
<dbReference type="GO" id="GO:0005576">
    <property type="term" value="C:extracellular region"/>
    <property type="evidence" value="ECO:0007669"/>
    <property type="project" value="UniProtKB-SubCell"/>
</dbReference>
<comment type="similarity">
    <text evidence="4">Belongs to the glycosyl hydrolase 3 family.</text>
</comment>
<dbReference type="InterPro" id="IPR013783">
    <property type="entry name" value="Ig-like_fold"/>
</dbReference>
<dbReference type="PANTHER" id="PTHR42715:SF12">
    <property type="entry name" value="BETA-GLUCOSIDASE G-RELATED"/>
    <property type="match status" value="1"/>
</dbReference>
<dbReference type="SUPFAM" id="SSF51445">
    <property type="entry name" value="(Trans)glycosidases"/>
    <property type="match status" value="1"/>
</dbReference>
<dbReference type="InterPro" id="IPR017853">
    <property type="entry name" value="GH"/>
</dbReference>
<evidence type="ECO:0000256" key="2">
    <source>
        <dbReference type="ARBA" id="ARBA00004613"/>
    </source>
</evidence>
<dbReference type="GO" id="GO:0009251">
    <property type="term" value="P:glucan catabolic process"/>
    <property type="evidence" value="ECO:0007669"/>
    <property type="project" value="TreeGrafter"/>
</dbReference>
<dbReference type="InterPro" id="IPR026891">
    <property type="entry name" value="Fn3-like"/>
</dbReference>
<dbReference type="PANTHER" id="PTHR42715">
    <property type="entry name" value="BETA-GLUCOSIDASE"/>
    <property type="match status" value="1"/>
</dbReference>
<evidence type="ECO:0000256" key="16">
    <source>
        <dbReference type="ARBA" id="ARBA00041601"/>
    </source>
</evidence>
<comment type="catalytic activity">
    <reaction evidence="1">
        <text>Hydrolysis of terminal, non-reducing beta-D-glucosyl residues with release of beta-D-glucose.</text>
        <dbReference type="EC" id="3.2.1.21"/>
    </reaction>
</comment>
<evidence type="ECO:0000256" key="13">
    <source>
        <dbReference type="ARBA" id="ARBA00024983"/>
    </source>
</evidence>
<evidence type="ECO:0000256" key="5">
    <source>
        <dbReference type="ARBA" id="ARBA00012744"/>
    </source>
</evidence>
<organism evidence="20">
    <name type="scientific">Phaffia rhodozyma</name>
    <name type="common">Yeast</name>
    <name type="synonym">Xanthophyllomyces dendrorhous</name>
    <dbReference type="NCBI Taxonomy" id="264483"/>
    <lineage>
        <taxon>Eukaryota</taxon>
        <taxon>Fungi</taxon>
        <taxon>Dikarya</taxon>
        <taxon>Basidiomycota</taxon>
        <taxon>Agaricomycotina</taxon>
        <taxon>Tremellomycetes</taxon>
        <taxon>Cystofilobasidiales</taxon>
        <taxon>Mrakiaceae</taxon>
        <taxon>Phaffia</taxon>
    </lineage>
</organism>
<keyword evidence="12" id="KW-0624">Polysaccharide degradation</keyword>
<keyword evidence="8 20" id="KW-0378">Hydrolase</keyword>
<evidence type="ECO:0000256" key="14">
    <source>
        <dbReference type="ARBA" id="ARBA00039579"/>
    </source>
</evidence>
<evidence type="ECO:0000256" key="1">
    <source>
        <dbReference type="ARBA" id="ARBA00000448"/>
    </source>
</evidence>
<evidence type="ECO:0000256" key="10">
    <source>
        <dbReference type="ARBA" id="ARBA00023277"/>
    </source>
</evidence>
<dbReference type="Gene3D" id="3.40.50.1700">
    <property type="entry name" value="Glycoside hydrolase family 3 C-terminal domain"/>
    <property type="match status" value="1"/>
</dbReference>
<keyword evidence="7 18" id="KW-0732">Signal</keyword>
<dbReference type="FunFam" id="3.20.20.300:FF:000002">
    <property type="entry name" value="Probable beta-glucosidase"/>
    <property type="match status" value="1"/>
</dbReference>
<dbReference type="SUPFAM" id="SSF52279">
    <property type="entry name" value="Beta-D-glucan exohydrolase, C-terminal domain"/>
    <property type="match status" value="1"/>
</dbReference>
<keyword evidence="10" id="KW-0119">Carbohydrate metabolism</keyword>
<evidence type="ECO:0000256" key="18">
    <source>
        <dbReference type="SAM" id="SignalP"/>
    </source>
</evidence>
<dbReference type="Pfam" id="PF01915">
    <property type="entry name" value="Glyco_hydro_3_C"/>
    <property type="match status" value="1"/>
</dbReference>
<dbReference type="GO" id="GO:0008422">
    <property type="term" value="F:beta-glucosidase activity"/>
    <property type="evidence" value="ECO:0007669"/>
    <property type="project" value="UniProtKB-EC"/>
</dbReference>
<sequence>MKFSPLLIVATATYLASASPLLHARFDLTQRADGTVDPHDPPEVPANHTFPAATGGAGWKDAFEKAKSIVDQMTIQEKVNVTSGIVGPCVGNTAPVPRFGIPSMCLEDGPLGVRPVDFVSQFPAGVTVAATWDHDLFWKRANSIGEEFKGKGVHVALGPVTGGPLGRSPLAGRNWEGFSPDNYLNGIGSKLSVDGMQAAGVVACSKHFIGYEQETYRDLNIVTETNLTKRYQQIDSIIDDKTMHELYLTSFAEAVRAGTGSIMCSYNSVDGQHACGNDNLLNGILKSELGFQGHVVSDWGGTWDTVKDASYGLDVSMPGLGFGGVLGTYFNDELVEAIGSGAGQVSEARLNDMAIRTLTPFFWLNQNDSSYPAVSFVSDNLSPLNQDVNVQADHWKVIRKIGEESATLLKNNRNGTYGLPIDSSIRKIGVFGQDAGPPTAGLTGCGTAGDCVYDVNANALAFTEYPHHNGTQSSGGGSGTALPPYVINPLEAIAARGRRLGLKVDYALGDNPYNPTQEITFVAEGSEKCIVFVSAFQSESYDRISLLLDNEGDSLINLVAASCADVNVVIHSGQQVDMEAWIDNENVTSVVFAYYPGQESGEAIASVLFGDLSPSGKLPFTIAKDVNDYPGGTGSIVTANVAAPVSNFTEGLFVDYKWFDAQGIEPRFPFGFGMSYSSFAYSDVSVAETYAADSGYVQKTNEAFDGEGDLYDVRYTVSVKVKNTGNWTAAEVAQMYLTFPESESDQPVRLLRGFCKETYTAGQEQTITFPVRAKDMAVWSSANQTWLVPTGEYTFSVGPSSRDLPLTTTVTI</sequence>
<evidence type="ECO:0000313" key="20">
    <source>
        <dbReference type="EMBL" id="CED82386.1"/>
    </source>
</evidence>
<evidence type="ECO:0000256" key="15">
    <source>
        <dbReference type="ARBA" id="ARBA00041276"/>
    </source>
</evidence>
<dbReference type="InterPro" id="IPR050288">
    <property type="entry name" value="Cellulose_deg_GH3"/>
</dbReference>
<feature type="signal peptide" evidence="18">
    <location>
        <begin position="1"/>
        <end position="18"/>
    </location>
</feature>
<name>A0A0F7SLV1_PHARH</name>
<comment type="subcellular location">
    <subcellularLocation>
        <location evidence="2">Secreted</location>
    </subcellularLocation>
</comment>
<evidence type="ECO:0000256" key="11">
    <source>
        <dbReference type="ARBA" id="ARBA00023295"/>
    </source>
</evidence>
<feature type="domain" description="Fibronectin type III-like" evidence="19">
    <location>
        <begin position="731"/>
        <end position="801"/>
    </location>
</feature>
<proteinExistence type="inferred from homology"/>
<dbReference type="Pfam" id="PF14310">
    <property type="entry name" value="Fn3-like"/>
    <property type="match status" value="1"/>
</dbReference>
<keyword evidence="11" id="KW-0326">Glycosidase</keyword>